<dbReference type="EMBL" id="JACNIG010000322">
    <property type="protein sequence ID" value="MBC8433696.1"/>
    <property type="molecule type" value="Genomic_DNA"/>
</dbReference>
<comment type="caution">
    <text evidence="2">The sequence shown here is derived from an EMBL/GenBank/DDBJ whole genome shotgun (WGS) entry which is preliminary data.</text>
</comment>
<protein>
    <submittedName>
        <fullName evidence="2">Glycosyltransferase family 4 protein</fullName>
    </submittedName>
</protein>
<sequence length="526" mass="59099">MKVFLRMEYPFKSGNNKKESLGIHTANTQFLVNLIKYSRAIEEFGLVVSDSYEQAALNELFPDKIVTGHDFNDQKELVSILQYYDIFFMGGYGIVDILKGRRFFHNRLSVVGITHSIHLEEVVKSLKGASEFCSKKDALICTSSTARKAVAKIIEGPGNGLKLETIPLGVDVDRYHPIDERTRRELRARFDWPEGEIIFLCMGRLSPDEKMELVPLLKAFAELGRISSSGEKARLIIIGREHNAGYVDILSDLIKKLDIEDRVLIISDYDASHIPLYYGMADVFVSPSDNIQETFGLSVIEAMASGLPVIVSDWDGYRDTVADGRTGFLIPTYWADCGFSWGQRFQLAQSVAVDMDRLIQSMQALLENRELRKSMGKAGRQRVESKFSWEKVIKQYDTLLHEVAAGKRGAPEVDGKAALDPSAIFLNPTDIFKSYPTEFVIKDFCIRIRDIDGFTAYSNVIQLVDAKMVNHIANLVAGGVGRVGDIVQELDQAHGVPVQKTLFQIMIMLKYGVFAPQKILEDRYPS</sequence>
<dbReference type="SUPFAM" id="SSF53756">
    <property type="entry name" value="UDP-Glycosyltransferase/glycogen phosphorylase"/>
    <property type="match status" value="1"/>
</dbReference>
<dbReference type="Gene3D" id="3.40.50.2000">
    <property type="entry name" value="Glycogen Phosphorylase B"/>
    <property type="match status" value="2"/>
</dbReference>
<dbReference type="InterPro" id="IPR050194">
    <property type="entry name" value="Glycosyltransferase_grp1"/>
</dbReference>
<reference evidence="2 3" key="1">
    <citation type="submission" date="2020-08" db="EMBL/GenBank/DDBJ databases">
        <title>Bridging the membrane lipid divide: bacteria of the FCB group superphylum have the potential to synthesize archaeal ether lipids.</title>
        <authorList>
            <person name="Villanueva L."/>
            <person name="Von Meijenfeldt F.A.B."/>
            <person name="Westbye A.B."/>
            <person name="Yadav S."/>
            <person name="Hopmans E.C."/>
            <person name="Dutilh B.E."/>
            <person name="Sinninghe Damste J.S."/>
        </authorList>
    </citation>
    <scope>NUCLEOTIDE SEQUENCE [LARGE SCALE GENOMIC DNA]</scope>
    <source>
        <strain evidence="2">NIOZ-UU17</strain>
    </source>
</reference>
<dbReference type="GO" id="GO:0016757">
    <property type="term" value="F:glycosyltransferase activity"/>
    <property type="evidence" value="ECO:0007669"/>
    <property type="project" value="InterPro"/>
</dbReference>
<dbReference type="CDD" id="cd03801">
    <property type="entry name" value="GT4_PimA-like"/>
    <property type="match status" value="1"/>
</dbReference>
<evidence type="ECO:0000313" key="2">
    <source>
        <dbReference type="EMBL" id="MBC8433696.1"/>
    </source>
</evidence>
<evidence type="ECO:0000313" key="3">
    <source>
        <dbReference type="Proteomes" id="UP000605201"/>
    </source>
</evidence>
<name>A0A8J6NTL8_9BACT</name>
<dbReference type="Proteomes" id="UP000605201">
    <property type="component" value="Unassembled WGS sequence"/>
</dbReference>
<dbReference type="Pfam" id="PF00534">
    <property type="entry name" value="Glycos_transf_1"/>
    <property type="match status" value="1"/>
</dbReference>
<dbReference type="AlphaFoldDB" id="A0A8J6NTL8"/>
<dbReference type="PANTHER" id="PTHR45947">
    <property type="entry name" value="SULFOQUINOVOSYL TRANSFERASE SQD2"/>
    <property type="match status" value="1"/>
</dbReference>
<dbReference type="PANTHER" id="PTHR45947:SF3">
    <property type="entry name" value="SULFOQUINOVOSYL TRANSFERASE SQD2"/>
    <property type="match status" value="1"/>
</dbReference>
<dbReference type="InterPro" id="IPR001296">
    <property type="entry name" value="Glyco_trans_1"/>
</dbReference>
<gene>
    <name evidence="2" type="ORF">H8D96_17440</name>
</gene>
<feature type="domain" description="Glycosyl transferase family 1" evidence="1">
    <location>
        <begin position="183"/>
        <end position="333"/>
    </location>
</feature>
<accession>A0A8J6NTL8</accession>
<proteinExistence type="predicted"/>
<evidence type="ECO:0000259" key="1">
    <source>
        <dbReference type="Pfam" id="PF00534"/>
    </source>
</evidence>
<organism evidence="2 3">
    <name type="scientific">Candidatus Desulfatibia vada</name>
    <dbReference type="NCBI Taxonomy" id="2841696"/>
    <lineage>
        <taxon>Bacteria</taxon>
        <taxon>Pseudomonadati</taxon>
        <taxon>Thermodesulfobacteriota</taxon>
        <taxon>Desulfobacteria</taxon>
        <taxon>Desulfobacterales</taxon>
        <taxon>Desulfobacterales incertae sedis</taxon>
        <taxon>Candidatus Desulfatibia</taxon>
    </lineage>
</organism>